<organism evidence="2 3">
    <name type="scientific">Aeromonas molluscorum 848</name>
    <dbReference type="NCBI Taxonomy" id="1268236"/>
    <lineage>
        <taxon>Bacteria</taxon>
        <taxon>Pseudomonadati</taxon>
        <taxon>Pseudomonadota</taxon>
        <taxon>Gammaproteobacteria</taxon>
        <taxon>Aeromonadales</taxon>
        <taxon>Aeromonadaceae</taxon>
        <taxon>Aeromonas</taxon>
    </lineage>
</organism>
<dbReference type="RefSeq" id="WP_005900961.1">
    <property type="nucleotide sequence ID" value="NZ_AQGQ01000063.1"/>
</dbReference>
<dbReference type="EMBL" id="AQGQ01000063">
    <property type="protein sequence ID" value="EOD55087.1"/>
    <property type="molecule type" value="Genomic_DNA"/>
</dbReference>
<gene>
    <name evidence="2" type="ORF">G113_10894</name>
</gene>
<protein>
    <recommendedName>
        <fullName evidence="4">Lipoprotein</fullName>
    </recommendedName>
</protein>
<comment type="caution">
    <text evidence="2">The sequence shown here is derived from an EMBL/GenBank/DDBJ whole genome shotgun (WGS) entry which is preliminary data.</text>
</comment>
<evidence type="ECO:0008006" key="4">
    <source>
        <dbReference type="Google" id="ProtNLM"/>
    </source>
</evidence>
<dbReference type="AlphaFoldDB" id="R1F5N8"/>
<reference evidence="2 3" key="1">
    <citation type="journal article" date="2013" name="Genome Announc.">
        <title>Draft Genome Sequence of Aeromonas molluscorum Strain 848TT, Isolated from Bivalve Molluscs.</title>
        <authorList>
            <person name="Spataro N."/>
            <person name="Farfan M."/>
            <person name="Albarral V."/>
            <person name="Sanglas A."/>
            <person name="Loren J.G."/>
            <person name="Fuste M.C."/>
            <person name="Bosch E."/>
        </authorList>
    </citation>
    <scope>NUCLEOTIDE SEQUENCE [LARGE SCALE GENOMIC DNA]</scope>
    <source>
        <strain evidence="2 3">848</strain>
    </source>
</reference>
<proteinExistence type="predicted"/>
<keyword evidence="3" id="KW-1185">Reference proteome</keyword>
<sequence>MMKLTALAGLVCTLALTGCANTPDQQGPYVQEPTMSWAWNVTAYGGYPNLIRDNPYREQVSLSEQEGKGIMLPGSLVQAYPLTRASVVTAPLRDGEAYDDAEVVRRVLLEQYQIREPLADVSQEPIRLQPLLRSGNLAGLTCHDYQAPLLVTTISIGAYTHECLVPGYEEFSVYVKAVREADGREFGPILGLSPGRYTVLTVRSDLGDLLVPRALPTVPIFQFKNGIYVVNSNELPFVAPNQAGKRLVFLDGQPSLL</sequence>
<dbReference type="OrthoDB" id="5584851at2"/>
<name>R1F5N8_9GAMM</name>
<accession>R1F5N8</accession>
<evidence type="ECO:0000313" key="2">
    <source>
        <dbReference type="EMBL" id="EOD55087.1"/>
    </source>
</evidence>
<feature type="signal peptide" evidence="1">
    <location>
        <begin position="1"/>
        <end position="20"/>
    </location>
</feature>
<dbReference type="PATRIC" id="fig|1268236.3.peg.2155"/>
<keyword evidence="1" id="KW-0732">Signal</keyword>
<evidence type="ECO:0000256" key="1">
    <source>
        <dbReference type="SAM" id="SignalP"/>
    </source>
</evidence>
<dbReference type="Proteomes" id="UP000013526">
    <property type="component" value="Unassembled WGS sequence"/>
</dbReference>
<evidence type="ECO:0000313" key="3">
    <source>
        <dbReference type="Proteomes" id="UP000013526"/>
    </source>
</evidence>
<feature type="chain" id="PRO_5004359562" description="Lipoprotein" evidence="1">
    <location>
        <begin position="21"/>
        <end position="257"/>
    </location>
</feature>
<dbReference type="PROSITE" id="PS51257">
    <property type="entry name" value="PROKAR_LIPOPROTEIN"/>
    <property type="match status" value="1"/>
</dbReference>